<accession>A0AAE0YVG6</accession>
<keyword evidence="2" id="KW-1185">Reference proteome</keyword>
<dbReference type="Proteomes" id="UP001283361">
    <property type="component" value="Unassembled WGS sequence"/>
</dbReference>
<proteinExistence type="predicted"/>
<gene>
    <name evidence="1" type="ORF">RRG08_047432</name>
</gene>
<protein>
    <submittedName>
        <fullName evidence="1">Uncharacterized protein</fullName>
    </submittedName>
</protein>
<dbReference type="EMBL" id="JAWDGP010005399">
    <property type="protein sequence ID" value="KAK3757241.1"/>
    <property type="molecule type" value="Genomic_DNA"/>
</dbReference>
<organism evidence="1 2">
    <name type="scientific">Elysia crispata</name>
    <name type="common">lettuce slug</name>
    <dbReference type="NCBI Taxonomy" id="231223"/>
    <lineage>
        <taxon>Eukaryota</taxon>
        <taxon>Metazoa</taxon>
        <taxon>Spiralia</taxon>
        <taxon>Lophotrochozoa</taxon>
        <taxon>Mollusca</taxon>
        <taxon>Gastropoda</taxon>
        <taxon>Heterobranchia</taxon>
        <taxon>Euthyneura</taxon>
        <taxon>Panpulmonata</taxon>
        <taxon>Sacoglossa</taxon>
        <taxon>Placobranchoidea</taxon>
        <taxon>Plakobranchidae</taxon>
        <taxon>Elysia</taxon>
    </lineage>
</organism>
<name>A0AAE0YVG6_9GAST</name>
<evidence type="ECO:0000313" key="1">
    <source>
        <dbReference type="EMBL" id="KAK3757241.1"/>
    </source>
</evidence>
<evidence type="ECO:0000313" key="2">
    <source>
        <dbReference type="Proteomes" id="UP001283361"/>
    </source>
</evidence>
<comment type="caution">
    <text evidence="1">The sequence shown here is derived from an EMBL/GenBank/DDBJ whole genome shotgun (WGS) entry which is preliminary data.</text>
</comment>
<sequence>MPVFCITEGYNYVDHKGLDATYTIELMVFNKLLVGTAAYLKQGLLSRTNRRTRVNYPPHASSSPVRDLVPVPLSCKHQEVQFRAPLVFADRTNPEPPSPLMESPFSSSFVMAQSRISKATDSETFHGTATRGKNSFLLPSAPGGNYLRQHNTRGIRRTFLIC</sequence>
<reference evidence="1" key="1">
    <citation type="journal article" date="2023" name="G3 (Bethesda)">
        <title>A reference genome for the long-term kleptoplast-retaining sea slug Elysia crispata morphotype clarki.</title>
        <authorList>
            <person name="Eastman K.E."/>
            <person name="Pendleton A.L."/>
            <person name="Shaikh M.A."/>
            <person name="Suttiyut T."/>
            <person name="Ogas R."/>
            <person name="Tomko P."/>
            <person name="Gavelis G."/>
            <person name="Widhalm J.R."/>
            <person name="Wisecaver J.H."/>
        </authorList>
    </citation>
    <scope>NUCLEOTIDE SEQUENCE</scope>
    <source>
        <strain evidence="1">ECLA1</strain>
    </source>
</reference>
<dbReference type="AlphaFoldDB" id="A0AAE0YVG6"/>